<feature type="compositionally biased region" description="Polar residues" evidence="5">
    <location>
        <begin position="523"/>
        <end position="543"/>
    </location>
</feature>
<feature type="region of interest" description="Disordered" evidence="5">
    <location>
        <begin position="675"/>
        <end position="699"/>
    </location>
</feature>
<evidence type="ECO:0000256" key="1">
    <source>
        <dbReference type="ARBA" id="ARBA00007628"/>
    </source>
</evidence>
<evidence type="ECO:0000256" key="2">
    <source>
        <dbReference type="ARBA" id="ARBA00023125"/>
    </source>
</evidence>
<evidence type="ECO:0000256" key="5">
    <source>
        <dbReference type="SAM" id="MobiDB-lite"/>
    </source>
</evidence>
<feature type="compositionally biased region" description="Polar residues" evidence="5">
    <location>
        <begin position="1999"/>
        <end position="2010"/>
    </location>
</feature>
<sequence>MSETSQTSSDNEKTKRPRGARKRQVHNEVERRRKDKINGWISKIGELLPSNDLHKQSKISILEQTVNYIKVLTSEREKLLSENRTEVQVEEVKQLQRDLKLVKEQNSVYEKLLQQANISLNTLPKKALKYSNRFEKLNGVLTVKNSDLNVNPRVDATQSPTDISHIYEVSSANSISTVPSKNSPIKTNVTKNSKTATNKPIKAKPISPAPPKVSSSNAPVRAASNCVSNSSAAIQAVPVAGNTGQGTVILNVTRQGNDVLKGASQNNTVLNGAHKTNAPSTVAPQSNTILNVVSQCNAVLNVVSQGNAVLNVVSLGNAVSNVTSQENPVLNVASNNPAIIHAGGVTTALSQFPLMSTTHGSTLVDMCNKNMGTIIIPSGGSILQHFPTVEKQSNTISIICQNNLPFIVPQQMFNVSSVTRNIGLSSTVFCPGPINDPCSQTDKSALSNTLFVINPNTVVPISSNLSSNSRIILPQQATVTGSAPGSDNLSPAALSASMNPVAQVSSEETTVPSKSPTDKLSEKSIQSTEISGSELSNKGNATNDVSSSSVHIDDSISSVTVPEVKTVSKTIPEPRTSEAVVVSKASDSEKPKSPPIRSIRNIIPNSLPSLQVLSANKIISLANQSQRGKSNLSLPISTKDSSQVPSVSLLQNTDKSQQPSTNFCLEVETASLSKKMNDNSKSSIATQSAPVTSSIQTSKKSNLVPKSNFSLTVLMGNSDSKKDYDESKLSNTSQSQNIFPANTIISATQNITVDSTCSNVNKNLPVSTTITSSIHNSILKNDTMLASLAPVNAKYSSYNPTLSVASPKSADPLKVLPNTSNCSKSTVSNDGLSVSNNSSLNCDNSNTNMNDNSKSNITTTAASNTLTTVSSSLQFLNVSPKSNILANRQSSITQRQISYKNVSGIGNTSATIDVMNNSYVDSYGMLNTALNQNVMPTLFSTNQLVTLNSSSFMYPMPEAVTNTIDLHNVSGTSDTPQTSSVSYAIPSTDMHFNMLNKDNMVTGSYTVLPALNDSLKRPNDSEVRESASTYPDKSNDQESPKSVKSSPSNESPKQTPNSKKRKNGQKQFKSPTKEIQTLCESNEIDDINANYELNKAQSHDNPDSYSKQDNSDCLRQEFNNSIFTSDILARATESIFENDMLDSPHSSKEAMIYYADSNTHIDVPVSVSNRQSNSSYQYHCISKENLVDSNTIMQSLNNKKGLLANPTYSSSQLIHISNLDQINQKQNKTFKGRKSKNPSDLEPPLKKLKDNSDQSIKSNINQNFENQTNEKNTISSTQLIPASEPKETSTESNVPVAENSVMDSITHFGNQIHIPESNCKTPTSVDAIFSLTPMLGDILKDVSHGMSVENRNFLCNDNQTLFSGDKHFLSLNFTNANEDYLNLPRMHFSVSSEMPSAPLPPTTNVSFVHTMSLCSTQSDNPKTTETISSTDPQNKKDPKKNSLGNAPNSPAVHNHNLPISNINLPTSNIMTKPSEFLPKLNNSQPPFSIASKCAHSSSSALFENQSPSIQTSNTNLSHTAHSIMQQTDSRLPRNNFISSSHNITFYPPLSSSTSHQSFVQNTTLPQASFHSNSSANLSFPIQAVCSGTNTTYHSQSAAPKVDSLSHSLCSLLKETSNILVDNRTGNNGSSSQSMSTPSSNSNISQSKYSALSLISDQTSYSEPPTSSACHSDYIRSSVACTPTVSDAQFSTVNSCSRNQRSSLSYSAESLLQTSCASSDKNKNKSVVGNRYPQRAAEKKSERNVANMHSISDTNIFMPVSSCEISIQNAPLVPLPPVTSFHNFPSTYTLCDTIPSTTIFNSVSRTHDIPLSLSNENFLNHMNLNVETQMLGNRHEASTTVPKHHTNMNLPFENHGPLYNNCNFLPHVKPTIESPRASESAPCFPPTSFGNNYSQASQKTNCCHFPHRNLTTSSEHAVEMNLPVGPPGPQFHADKSSFQTNRPPLQPTFSQTNTNFVGNLFYNSARDTNNMNSKPSNIAPSQELFVPENPRQNLHEHTPNFPNRKTTVSNRSKSKKGKSVNINEGNVNMIPNSISNFPLPQEPTCNKPNISCIPNGYFKNNSHSVIPPPPSQLPCSQHKISDNTNTVIPPPNPTFNPVLHQQSDNFFNLNFQPSNFTMSPLPRPPTQPLSCSCLTAPIISHTFSSTNHPVPNFNLSNILPDMGCSGNQVPLPPVKFPPVNHGIQSSSAQCQTNSTISSSAHIISHQTCAPALYPPHPPIVRGPLNPILSHNPQFSENQVPLVGTGGTPVLPQNSTFAPTQNPPFRNVIHSLSFPLIVIK</sequence>
<dbReference type="InterPro" id="IPR048064">
    <property type="entry name" value="USF3_bHLH"/>
</dbReference>
<evidence type="ECO:0000313" key="8">
    <source>
        <dbReference type="Proteomes" id="UP000827092"/>
    </source>
</evidence>
<gene>
    <name evidence="7" type="ORF">JTE90_024010</name>
</gene>
<keyword evidence="8" id="KW-1185">Reference proteome</keyword>
<dbReference type="PROSITE" id="PS50888">
    <property type="entry name" value="BHLH"/>
    <property type="match status" value="1"/>
</dbReference>
<dbReference type="SMART" id="SM00353">
    <property type="entry name" value="HLH"/>
    <property type="match status" value="1"/>
</dbReference>
<keyword evidence="4" id="KW-0175">Coiled coil</keyword>
<feature type="region of interest" description="Disordered" evidence="5">
    <location>
        <begin position="1620"/>
        <end position="1644"/>
    </location>
</feature>
<reference evidence="7 8" key="1">
    <citation type="journal article" date="2022" name="Nat. Ecol. Evol.">
        <title>A masculinizing supergene underlies an exaggerated male reproductive morph in a spider.</title>
        <authorList>
            <person name="Hendrickx F."/>
            <person name="De Corte Z."/>
            <person name="Sonet G."/>
            <person name="Van Belleghem S.M."/>
            <person name="Kostlbacher S."/>
            <person name="Vangestel C."/>
        </authorList>
    </citation>
    <scope>NUCLEOTIDE SEQUENCE [LARGE SCALE GENOMIC DNA]</scope>
    <source>
        <strain evidence="7">W744_W776</strain>
    </source>
</reference>
<proteinExistence type="inferred from homology"/>
<name>A0AAV6VDD2_9ARAC</name>
<dbReference type="PANTHER" id="PTHR10328:SF11">
    <property type="entry name" value="MAX-LIKE PROTEIN X"/>
    <property type="match status" value="1"/>
</dbReference>
<protein>
    <recommendedName>
        <fullName evidence="6">BHLH domain-containing protein</fullName>
    </recommendedName>
</protein>
<dbReference type="PANTHER" id="PTHR10328">
    <property type="entry name" value="PROTEIN MAX MYC-ASSOCIATED FACTOR X"/>
    <property type="match status" value="1"/>
</dbReference>
<dbReference type="SUPFAM" id="SSF47459">
    <property type="entry name" value="HLH, helix-loop-helix DNA-binding domain"/>
    <property type="match status" value="1"/>
</dbReference>
<feature type="region of interest" description="Disordered" evidence="5">
    <location>
        <begin position="1415"/>
        <end position="1459"/>
    </location>
</feature>
<feature type="compositionally biased region" description="Low complexity" evidence="5">
    <location>
        <begin position="199"/>
        <end position="217"/>
    </location>
</feature>
<dbReference type="GO" id="GO:0090575">
    <property type="term" value="C:RNA polymerase II transcription regulator complex"/>
    <property type="evidence" value="ECO:0007669"/>
    <property type="project" value="TreeGrafter"/>
</dbReference>
<dbReference type="InterPro" id="IPR036638">
    <property type="entry name" value="HLH_DNA-bd_sf"/>
</dbReference>
<feature type="coiled-coil region" evidence="4">
    <location>
        <begin position="85"/>
        <end position="112"/>
    </location>
</feature>
<organism evidence="7 8">
    <name type="scientific">Oedothorax gibbosus</name>
    <dbReference type="NCBI Taxonomy" id="931172"/>
    <lineage>
        <taxon>Eukaryota</taxon>
        <taxon>Metazoa</taxon>
        <taxon>Ecdysozoa</taxon>
        <taxon>Arthropoda</taxon>
        <taxon>Chelicerata</taxon>
        <taxon>Arachnida</taxon>
        <taxon>Araneae</taxon>
        <taxon>Araneomorphae</taxon>
        <taxon>Entelegynae</taxon>
        <taxon>Araneoidea</taxon>
        <taxon>Linyphiidae</taxon>
        <taxon>Erigoninae</taxon>
        <taxon>Oedothorax</taxon>
    </lineage>
</organism>
<dbReference type="Proteomes" id="UP000827092">
    <property type="component" value="Unassembled WGS sequence"/>
</dbReference>
<feature type="compositionally biased region" description="Polar residues" evidence="5">
    <location>
        <begin position="496"/>
        <end position="515"/>
    </location>
</feature>
<feature type="compositionally biased region" description="Polar residues" evidence="5">
    <location>
        <begin position="175"/>
        <end position="198"/>
    </location>
</feature>
<feature type="region of interest" description="Disordered" evidence="5">
    <location>
        <begin position="629"/>
        <end position="661"/>
    </location>
</feature>
<dbReference type="InterPro" id="IPR011598">
    <property type="entry name" value="bHLH_dom"/>
</dbReference>
<keyword evidence="3" id="KW-0539">Nucleus</keyword>
<feature type="compositionally biased region" description="Polar residues" evidence="5">
    <location>
        <begin position="479"/>
        <end position="489"/>
    </location>
</feature>
<dbReference type="GO" id="GO:0045944">
    <property type="term" value="P:positive regulation of transcription by RNA polymerase II"/>
    <property type="evidence" value="ECO:0007669"/>
    <property type="project" value="TreeGrafter"/>
</dbReference>
<dbReference type="Pfam" id="PF00010">
    <property type="entry name" value="HLH"/>
    <property type="match status" value="1"/>
</dbReference>
<feature type="compositionally biased region" description="Polar residues" evidence="5">
    <location>
        <begin position="1065"/>
        <end position="1075"/>
    </location>
</feature>
<evidence type="ECO:0000259" key="6">
    <source>
        <dbReference type="PROSITE" id="PS50888"/>
    </source>
</evidence>
<feature type="compositionally biased region" description="Basic and acidic residues" evidence="5">
    <location>
        <begin position="1237"/>
        <end position="1252"/>
    </location>
</feature>
<dbReference type="Gene3D" id="4.10.280.10">
    <property type="entry name" value="Helix-loop-helix DNA-binding domain"/>
    <property type="match status" value="1"/>
</dbReference>
<feature type="compositionally biased region" description="Basic and acidic residues" evidence="5">
    <location>
        <begin position="1014"/>
        <end position="1025"/>
    </location>
</feature>
<feature type="region of interest" description="Disordered" evidence="5">
    <location>
        <begin position="1012"/>
        <end position="1075"/>
    </location>
</feature>
<feature type="region of interest" description="Disordered" evidence="5">
    <location>
        <begin position="576"/>
        <end position="600"/>
    </location>
</feature>
<dbReference type="GO" id="GO:0003677">
    <property type="term" value="F:DNA binding"/>
    <property type="evidence" value="ECO:0007669"/>
    <property type="project" value="UniProtKB-KW"/>
</dbReference>
<feature type="compositionally biased region" description="Basic residues" evidence="5">
    <location>
        <begin position="15"/>
        <end position="24"/>
    </location>
</feature>
<feature type="region of interest" description="Disordered" evidence="5">
    <location>
        <begin position="1"/>
        <end position="31"/>
    </location>
</feature>
<comment type="caution">
    <text evidence="7">The sequence shown here is derived from an EMBL/GenBank/DDBJ whole genome shotgun (WGS) entry which is preliminary data.</text>
</comment>
<evidence type="ECO:0000256" key="3">
    <source>
        <dbReference type="ARBA" id="ARBA00023242"/>
    </source>
</evidence>
<feature type="compositionally biased region" description="Low complexity" evidence="5">
    <location>
        <begin position="1626"/>
        <end position="1644"/>
    </location>
</feature>
<feature type="compositionally biased region" description="Polar residues" evidence="5">
    <location>
        <begin position="1042"/>
        <end position="1057"/>
    </location>
</feature>
<feature type="compositionally biased region" description="Polar residues" evidence="5">
    <location>
        <begin position="1415"/>
        <end position="1432"/>
    </location>
</feature>
<keyword evidence="2" id="KW-0238">DNA-binding</keyword>
<accession>A0AAV6VDD2</accession>
<feature type="region of interest" description="Disordered" evidence="5">
    <location>
        <begin position="479"/>
        <end position="554"/>
    </location>
</feature>
<dbReference type="EMBL" id="JAFNEN010000116">
    <property type="protein sequence ID" value="KAG8193646.1"/>
    <property type="molecule type" value="Genomic_DNA"/>
</dbReference>
<dbReference type="CDD" id="cd18910">
    <property type="entry name" value="bHLHzip_USF3"/>
    <property type="match status" value="1"/>
</dbReference>
<evidence type="ECO:0000313" key="7">
    <source>
        <dbReference type="EMBL" id="KAG8193646.1"/>
    </source>
</evidence>
<dbReference type="GO" id="GO:0003700">
    <property type="term" value="F:DNA-binding transcription factor activity"/>
    <property type="evidence" value="ECO:0007669"/>
    <property type="project" value="TreeGrafter"/>
</dbReference>
<dbReference type="GO" id="GO:0046983">
    <property type="term" value="F:protein dimerization activity"/>
    <property type="evidence" value="ECO:0007669"/>
    <property type="project" value="InterPro"/>
</dbReference>
<comment type="similarity">
    <text evidence="1">Belongs to the MAX family.</text>
</comment>
<feature type="domain" description="BHLH" evidence="6">
    <location>
        <begin position="21"/>
        <end position="72"/>
    </location>
</feature>
<feature type="region of interest" description="Disordered" evidence="5">
    <location>
        <begin position="1227"/>
        <end position="1294"/>
    </location>
</feature>
<feature type="region of interest" description="Disordered" evidence="5">
    <location>
        <begin position="175"/>
        <end position="217"/>
    </location>
</feature>
<feature type="compositionally biased region" description="Polar residues" evidence="5">
    <location>
        <begin position="1253"/>
        <end position="1280"/>
    </location>
</feature>
<feature type="region of interest" description="Disordered" evidence="5">
    <location>
        <begin position="1990"/>
        <end position="2026"/>
    </location>
</feature>
<evidence type="ECO:0000256" key="4">
    <source>
        <dbReference type="SAM" id="Coils"/>
    </source>
</evidence>
<feature type="compositionally biased region" description="Low complexity" evidence="5">
    <location>
        <begin position="544"/>
        <end position="554"/>
    </location>
</feature>